<proteinExistence type="inferred from homology"/>
<feature type="domain" description="Peptide methionine sulphoxide reductase MsrA" evidence="8">
    <location>
        <begin position="120"/>
        <end position="188"/>
    </location>
</feature>
<dbReference type="EMBL" id="CAUYUJ010021815">
    <property type="protein sequence ID" value="CAK0907153.1"/>
    <property type="molecule type" value="Genomic_DNA"/>
</dbReference>
<dbReference type="InterPro" id="IPR050162">
    <property type="entry name" value="MsrA_MetSO_reductase"/>
</dbReference>
<name>A0ABN9Y919_9DINO</name>
<evidence type="ECO:0000256" key="5">
    <source>
        <dbReference type="ARBA" id="ARBA00030643"/>
    </source>
</evidence>
<gene>
    <name evidence="9" type="ORF">PCOR1329_LOCUS82265</name>
</gene>
<reference evidence="9" key="1">
    <citation type="submission" date="2023-10" db="EMBL/GenBank/DDBJ databases">
        <authorList>
            <person name="Chen Y."/>
            <person name="Shah S."/>
            <person name="Dougan E. K."/>
            <person name="Thang M."/>
            <person name="Chan C."/>
        </authorList>
    </citation>
    <scope>NUCLEOTIDE SEQUENCE [LARGE SCALE GENOMIC DNA]</scope>
</reference>
<dbReference type="Proteomes" id="UP001189429">
    <property type="component" value="Unassembled WGS sequence"/>
</dbReference>
<evidence type="ECO:0000256" key="6">
    <source>
        <dbReference type="ARBA" id="ARBA00047806"/>
    </source>
</evidence>
<evidence type="ECO:0000256" key="1">
    <source>
        <dbReference type="ARBA" id="ARBA00005591"/>
    </source>
</evidence>
<sequence>MQMAAPAARPRIALCAFLDEAATLKPGRCHVFAQAVLSPGGVPWAPAWSRTRRSGPGLALAALVVGGATAPQARAGSPVVPIRQEDALPGRAQALRVSDRHYVLGTPMRGPWPPGLEVFVFANGCFWGSEKGIWRLPGGGVHSTAVGYAAGFTPNPTYEEVVSGGTGAAEAVQVVFDPRKIGLVDLLRWGTAADFDEGQRELFEASRRAYEEALREAGKGGGPVTTEILAAADFPQLFYYAEDWHQQYLAKPGARPYCSAQPLQVPLPPFERWGTPALLANFSQRLPEAFWSQHAPKPHGVVKAPTAPIAWSPDPSELWRGAAAPCRPRAALIGAARWLAGGRSEGWFVSGRRRGRSALSVERAAPVGGRARAEGKGGASAEAPGQVFFPRALFGFMETAM</sequence>
<keyword evidence="10" id="KW-1185">Reference proteome</keyword>
<dbReference type="InterPro" id="IPR002569">
    <property type="entry name" value="Met_Sox_Rdtase_MsrA_dom"/>
</dbReference>
<evidence type="ECO:0000256" key="3">
    <source>
        <dbReference type="ARBA" id="ARBA00023002"/>
    </source>
</evidence>
<comment type="catalytic activity">
    <reaction evidence="7">
        <text>[thioredoxin]-disulfide + L-methionine + H2O = L-methionine (S)-S-oxide + [thioredoxin]-dithiol</text>
        <dbReference type="Rhea" id="RHEA:19993"/>
        <dbReference type="Rhea" id="RHEA-COMP:10698"/>
        <dbReference type="Rhea" id="RHEA-COMP:10700"/>
        <dbReference type="ChEBI" id="CHEBI:15377"/>
        <dbReference type="ChEBI" id="CHEBI:29950"/>
        <dbReference type="ChEBI" id="CHEBI:50058"/>
        <dbReference type="ChEBI" id="CHEBI:57844"/>
        <dbReference type="ChEBI" id="CHEBI:58772"/>
        <dbReference type="EC" id="1.8.4.11"/>
    </reaction>
</comment>
<comment type="catalytic activity">
    <reaction evidence="6">
        <text>L-methionyl-[protein] + [thioredoxin]-disulfide + H2O = L-methionyl-(S)-S-oxide-[protein] + [thioredoxin]-dithiol</text>
        <dbReference type="Rhea" id="RHEA:14217"/>
        <dbReference type="Rhea" id="RHEA-COMP:10698"/>
        <dbReference type="Rhea" id="RHEA-COMP:10700"/>
        <dbReference type="Rhea" id="RHEA-COMP:12313"/>
        <dbReference type="Rhea" id="RHEA-COMP:12315"/>
        <dbReference type="ChEBI" id="CHEBI:15377"/>
        <dbReference type="ChEBI" id="CHEBI:16044"/>
        <dbReference type="ChEBI" id="CHEBI:29950"/>
        <dbReference type="ChEBI" id="CHEBI:44120"/>
        <dbReference type="ChEBI" id="CHEBI:50058"/>
        <dbReference type="EC" id="1.8.4.11"/>
    </reaction>
</comment>
<dbReference type="Gene3D" id="3.30.1060.10">
    <property type="entry name" value="Peptide methionine sulphoxide reductase MsrA"/>
    <property type="match status" value="2"/>
</dbReference>
<evidence type="ECO:0000313" key="10">
    <source>
        <dbReference type="Proteomes" id="UP001189429"/>
    </source>
</evidence>
<keyword evidence="3" id="KW-0560">Oxidoreductase</keyword>
<accession>A0ABN9Y919</accession>
<organism evidence="9 10">
    <name type="scientific">Prorocentrum cordatum</name>
    <dbReference type="NCBI Taxonomy" id="2364126"/>
    <lineage>
        <taxon>Eukaryota</taxon>
        <taxon>Sar</taxon>
        <taxon>Alveolata</taxon>
        <taxon>Dinophyceae</taxon>
        <taxon>Prorocentrales</taxon>
        <taxon>Prorocentraceae</taxon>
        <taxon>Prorocentrum</taxon>
    </lineage>
</organism>
<dbReference type="PANTHER" id="PTHR42799:SF2">
    <property type="entry name" value="MITOCHONDRIAL PEPTIDE METHIONINE SULFOXIDE REDUCTASE"/>
    <property type="match status" value="1"/>
</dbReference>
<dbReference type="PANTHER" id="PTHR42799">
    <property type="entry name" value="MITOCHONDRIAL PEPTIDE METHIONINE SULFOXIDE REDUCTASE"/>
    <property type="match status" value="1"/>
</dbReference>
<evidence type="ECO:0000313" key="9">
    <source>
        <dbReference type="EMBL" id="CAK0907153.1"/>
    </source>
</evidence>
<comment type="similarity">
    <text evidence="1">Belongs to the MsrA Met sulfoxide reductase family.</text>
</comment>
<dbReference type="SUPFAM" id="SSF55068">
    <property type="entry name" value="Peptide methionine sulfoxide reductase"/>
    <property type="match status" value="1"/>
</dbReference>
<evidence type="ECO:0000256" key="7">
    <source>
        <dbReference type="ARBA" id="ARBA00048782"/>
    </source>
</evidence>
<comment type="caution">
    <text evidence="9">The sequence shown here is derived from an EMBL/GenBank/DDBJ whole genome shotgun (WGS) entry which is preliminary data.</text>
</comment>
<protein>
    <recommendedName>
        <fullName evidence="2">peptide-methionine (S)-S-oxide reductase</fullName>
        <ecNumber evidence="2">1.8.4.11</ecNumber>
    </recommendedName>
    <alternativeName>
        <fullName evidence="5">Peptide-methionine (S)-S-oxide reductase</fullName>
    </alternativeName>
    <alternativeName>
        <fullName evidence="4">Protein-methionine-S-oxide reductase</fullName>
    </alternativeName>
</protein>
<dbReference type="EC" id="1.8.4.11" evidence="2"/>
<dbReference type="InterPro" id="IPR036509">
    <property type="entry name" value="Met_Sox_Rdtase_MsrA_sf"/>
</dbReference>
<dbReference type="Pfam" id="PF01625">
    <property type="entry name" value="PMSR"/>
    <property type="match status" value="1"/>
</dbReference>
<evidence type="ECO:0000259" key="8">
    <source>
        <dbReference type="Pfam" id="PF01625"/>
    </source>
</evidence>
<evidence type="ECO:0000256" key="2">
    <source>
        <dbReference type="ARBA" id="ARBA00012502"/>
    </source>
</evidence>
<evidence type="ECO:0000256" key="4">
    <source>
        <dbReference type="ARBA" id="ARBA00030273"/>
    </source>
</evidence>